<proteinExistence type="predicted"/>
<comment type="caution">
    <text evidence="1">The sequence shown here is derived from an EMBL/GenBank/DDBJ whole genome shotgun (WGS) entry which is preliminary data.</text>
</comment>
<keyword evidence="2" id="KW-1185">Reference proteome</keyword>
<dbReference type="EMBL" id="BJVI01000040">
    <property type="protein sequence ID" value="GEL19547.1"/>
    <property type="molecule type" value="Genomic_DNA"/>
</dbReference>
<sequence length="52" mass="5497">MIKVVHASTEAANDQRCSQPRIRGFTSGGAVWGVAVTSRGYDTAGGYRVVRG</sequence>
<protein>
    <submittedName>
        <fullName evidence="1">Uncharacterized protein</fullName>
    </submittedName>
</protein>
<reference evidence="1 2" key="1">
    <citation type="submission" date="2019-07" db="EMBL/GenBank/DDBJ databases">
        <title>Whole genome shotgun sequence of Pseudonocardia asaccharolytica NBRC 16224.</title>
        <authorList>
            <person name="Hosoyama A."/>
            <person name="Uohara A."/>
            <person name="Ohji S."/>
            <person name="Ichikawa N."/>
        </authorList>
    </citation>
    <scope>NUCLEOTIDE SEQUENCE [LARGE SCALE GENOMIC DNA]</scope>
    <source>
        <strain evidence="1 2">NBRC 16224</strain>
    </source>
</reference>
<evidence type="ECO:0000313" key="1">
    <source>
        <dbReference type="EMBL" id="GEL19547.1"/>
    </source>
</evidence>
<organism evidence="1 2">
    <name type="scientific">Pseudonocardia asaccharolytica DSM 44247 = NBRC 16224</name>
    <dbReference type="NCBI Taxonomy" id="1123024"/>
    <lineage>
        <taxon>Bacteria</taxon>
        <taxon>Bacillati</taxon>
        <taxon>Actinomycetota</taxon>
        <taxon>Actinomycetes</taxon>
        <taxon>Pseudonocardiales</taxon>
        <taxon>Pseudonocardiaceae</taxon>
        <taxon>Pseudonocardia</taxon>
    </lineage>
</organism>
<dbReference type="Proteomes" id="UP000321328">
    <property type="component" value="Unassembled WGS sequence"/>
</dbReference>
<evidence type="ECO:0000313" key="2">
    <source>
        <dbReference type="Proteomes" id="UP000321328"/>
    </source>
</evidence>
<name>A0A511D4G2_9PSEU</name>
<dbReference type="AlphaFoldDB" id="A0A511D4G2"/>
<gene>
    <name evidence="1" type="ORF">PA7_33840</name>
</gene>
<accession>A0A511D4G2</accession>